<dbReference type="GO" id="GO:0008270">
    <property type="term" value="F:zinc ion binding"/>
    <property type="evidence" value="ECO:0007669"/>
    <property type="project" value="UniProtKB-KW"/>
</dbReference>
<feature type="compositionally biased region" description="Polar residues" evidence="2">
    <location>
        <begin position="193"/>
        <end position="203"/>
    </location>
</feature>
<evidence type="ECO:0000256" key="2">
    <source>
        <dbReference type="SAM" id="MobiDB-lite"/>
    </source>
</evidence>
<evidence type="ECO:0000313" key="5">
    <source>
        <dbReference type="Proteomes" id="UP001219568"/>
    </source>
</evidence>
<dbReference type="InterPro" id="IPR013087">
    <property type="entry name" value="Znf_C2H2_type"/>
</dbReference>
<feature type="region of interest" description="Disordered" evidence="2">
    <location>
        <begin position="1"/>
        <end position="21"/>
    </location>
</feature>
<evidence type="ECO:0000313" key="4">
    <source>
        <dbReference type="EMBL" id="KAJ6027181.1"/>
    </source>
</evidence>
<dbReference type="PROSITE" id="PS50157">
    <property type="entry name" value="ZINC_FINGER_C2H2_2"/>
    <property type="match status" value="1"/>
</dbReference>
<keyword evidence="1" id="KW-0479">Metal-binding</keyword>
<keyword evidence="5" id="KW-1185">Reference proteome</keyword>
<dbReference type="SMART" id="SM00355">
    <property type="entry name" value="ZnF_C2H2"/>
    <property type="match status" value="2"/>
</dbReference>
<feature type="domain" description="C2H2-type" evidence="3">
    <location>
        <begin position="272"/>
        <end position="299"/>
    </location>
</feature>
<dbReference type="Gene3D" id="3.30.160.60">
    <property type="entry name" value="Classic Zinc Finger"/>
    <property type="match status" value="2"/>
</dbReference>
<feature type="compositionally biased region" description="Low complexity" evidence="2">
    <location>
        <begin position="172"/>
        <end position="182"/>
    </location>
</feature>
<protein>
    <recommendedName>
        <fullName evidence="3">C2H2-type domain-containing protein</fullName>
    </recommendedName>
</protein>
<sequence>MEHPTPDNNLENTPWSNSELDSWRTDVLRQSESFFVTSSPEPLAVSTSVPAVGDPSYNYQLQFPAMPVIRNFVPPPTPVPSVYLSPNAFPKPIDQSNPEPVPVHSNTTALALDNPYHDGYPCSWIDFTPSPSAPKLPGPNKETDIKPTAAYLCPNTITRPINRRSLSSASIHSSSTAISPASPYDPGCPSPWTDVTSSPSASNRAGPLEEVSKKPAKTNRACLTHGVSKQNHSDLYGTFKCEWVGCTYDRFFSRKGVLMRHIETQHVSPGAFKCPSCDHAASRKENLRAHRQSIHKETF</sequence>
<proteinExistence type="predicted"/>
<dbReference type="AlphaFoldDB" id="A0AAD6I1M4"/>
<evidence type="ECO:0000259" key="3">
    <source>
        <dbReference type="PROSITE" id="PS50157"/>
    </source>
</evidence>
<feature type="region of interest" description="Disordered" evidence="2">
    <location>
        <begin position="172"/>
        <end position="214"/>
    </location>
</feature>
<accession>A0AAD6I1M4</accession>
<evidence type="ECO:0000256" key="1">
    <source>
        <dbReference type="PROSITE-ProRule" id="PRU00042"/>
    </source>
</evidence>
<dbReference type="Proteomes" id="UP001219568">
    <property type="component" value="Unassembled WGS sequence"/>
</dbReference>
<reference evidence="4" key="2">
    <citation type="submission" date="2023-01" db="EMBL/GenBank/DDBJ databases">
        <authorList>
            <person name="Petersen C."/>
        </authorList>
    </citation>
    <scope>NUCLEOTIDE SEQUENCE</scope>
    <source>
        <strain evidence="4">IBT 15450</strain>
    </source>
</reference>
<gene>
    <name evidence="4" type="ORF">N7460_011998</name>
</gene>
<dbReference type="EMBL" id="JAQJZL010000015">
    <property type="protein sequence ID" value="KAJ6027181.1"/>
    <property type="molecule type" value="Genomic_DNA"/>
</dbReference>
<name>A0AAD6I1M4_PENCN</name>
<keyword evidence="1" id="KW-0863">Zinc-finger</keyword>
<keyword evidence="1" id="KW-0862">Zinc</keyword>
<organism evidence="4 5">
    <name type="scientific">Penicillium canescens</name>
    <dbReference type="NCBI Taxonomy" id="5083"/>
    <lineage>
        <taxon>Eukaryota</taxon>
        <taxon>Fungi</taxon>
        <taxon>Dikarya</taxon>
        <taxon>Ascomycota</taxon>
        <taxon>Pezizomycotina</taxon>
        <taxon>Eurotiomycetes</taxon>
        <taxon>Eurotiomycetidae</taxon>
        <taxon>Eurotiales</taxon>
        <taxon>Aspergillaceae</taxon>
        <taxon>Penicillium</taxon>
    </lineage>
</organism>
<reference evidence="4" key="1">
    <citation type="journal article" date="2023" name="IMA Fungus">
        <title>Comparative genomic study of the Penicillium genus elucidates a diverse pangenome and 15 lateral gene transfer events.</title>
        <authorList>
            <person name="Petersen C."/>
            <person name="Sorensen T."/>
            <person name="Nielsen M.R."/>
            <person name="Sondergaard T.E."/>
            <person name="Sorensen J.L."/>
            <person name="Fitzpatrick D.A."/>
            <person name="Frisvad J.C."/>
            <person name="Nielsen K.L."/>
        </authorList>
    </citation>
    <scope>NUCLEOTIDE SEQUENCE</scope>
    <source>
        <strain evidence="4">IBT 15450</strain>
    </source>
</reference>
<feature type="compositionally biased region" description="Polar residues" evidence="2">
    <location>
        <begin position="1"/>
        <end position="20"/>
    </location>
</feature>
<comment type="caution">
    <text evidence="4">The sequence shown here is derived from an EMBL/GenBank/DDBJ whole genome shotgun (WGS) entry which is preliminary data.</text>
</comment>
<dbReference type="Pfam" id="PF00096">
    <property type="entry name" value="zf-C2H2"/>
    <property type="match status" value="1"/>
</dbReference>